<evidence type="ECO:0000313" key="2">
    <source>
        <dbReference type="Proteomes" id="UP000053732"/>
    </source>
</evidence>
<reference evidence="1 2" key="1">
    <citation type="journal article" date="2014" name="Nat. Commun.">
        <title>Multiple recent horizontal transfers of a large genomic region in cheese making fungi.</title>
        <authorList>
            <person name="Cheeseman K."/>
            <person name="Ropars J."/>
            <person name="Renault P."/>
            <person name="Dupont J."/>
            <person name="Gouzy J."/>
            <person name="Branca A."/>
            <person name="Abraham A.L."/>
            <person name="Ceppi M."/>
            <person name="Conseiller E."/>
            <person name="Debuchy R."/>
            <person name="Malagnac F."/>
            <person name="Goarin A."/>
            <person name="Silar P."/>
            <person name="Lacoste S."/>
            <person name="Sallet E."/>
            <person name="Bensimon A."/>
            <person name="Giraud T."/>
            <person name="Brygoo Y."/>
        </authorList>
    </citation>
    <scope>NUCLEOTIDE SEQUENCE [LARGE SCALE GENOMIC DNA]</scope>
    <source>
        <strain evidence="2">FM 013</strain>
    </source>
</reference>
<protein>
    <submittedName>
        <fullName evidence="1">Str. FM013</fullName>
    </submittedName>
</protein>
<dbReference type="AlphaFoldDB" id="A0A0G4PXE8"/>
<dbReference type="Proteomes" id="UP000053732">
    <property type="component" value="Unassembled WGS sequence"/>
</dbReference>
<sequence length="61" mass="6803">MPNAMIVTALIKTIEVPYIPVTRAECKASKYLICSSSPIPMRSHTIYHFHITTGSNDDKPI</sequence>
<name>A0A0G4PXE8_PENC3</name>
<proteinExistence type="predicted"/>
<gene>
    <name evidence="1" type="ORF">PCAMFM013_S061g000005</name>
</gene>
<dbReference type="EMBL" id="HG793194">
    <property type="protein sequence ID" value="CRL30831.1"/>
    <property type="molecule type" value="Genomic_DNA"/>
</dbReference>
<accession>A0A0G4PXE8</accession>
<keyword evidence="2" id="KW-1185">Reference proteome</keyword>
<organism evidence="1 2">
    <name type="scientific">Penicillium camemberti (strain FM 013)</name>
    <dbReference type="NCBI Taxonomy" id="1429867"/>
    <lineage>
        <taxon>Eukaryota</taxon>
        <taxon>Fungi</taxon>
        <taxon>Dikarya</taxon>
        <taxon>Ascomycota</taxon>
        <taxon>Pezizomycotina</taxon>
        <taxon>Eurotiomycetes</taxon>
        <taxon>Eurotiomycetidae</taxon>
        <taxon>Eurotiales</taxon>
        <taxon>Aspergillaceae</taxon>
        <taxon>Penicillium</taxon>
    </lineage>
</organism>
<evidence type="ECO:0000313" key="1">
    <source>
        <dbReference type="EMBL" id="CRL30831.1"/>
    </source>
</evidence>